<dbReference type="KEGG" id="lamb:KBB96_07015"/>
<accession>A0A975J249</accession>
<proteinExistence type="predicted"/>
<dbReference type="AlphaFoldDB" id="A0A975J249"/>
<protein>
    <submittedName>
        <fullName evidence="1">Uncharacterized protein</fullName>
    </submittedName>
</protein>
<dbReference type="EMBL" id="CP073100">
    <property type="protein sequence ID" value="QUE52638.1"/>
    <property type="molecule type" value="Genomic_DNA"/>
</dbReference>
<evidence type="ECO:0000313" key="2">
    <source>
        <dbReference type="Proteomes" id="UP000676169"/>
    </source>
</evidence>
<sequence length="141" mass="16201">MSIPLHYRKDSPNGITPPNPDNVVTLVEHITKCRGLKTHLTSVSAREESIRHFGGELYSTSPEEVIANSHRFVAHTAVREELRLLIQASKRAERVLAQRALQYAEKAHEAVISWEFDFSHVDRKDRINWCGSQIQPFFRRA</sequence>
<reference evidence="1" key="1">
    <citation type="submission" date="2021-04" db="EMBL/GenBank/DDBJ databases">
        <title>Luteolibacter sp. 32A isolated from the skin of an Anderson's salamander (Ambystoma andersonii).</title>
        <authorList>
            <person name="Spergser J."/>
            <person name="Busse H.-J."/>
        </authorList>
    </citation>
    <scope>NUCLEOTIDE SEQUENCE</scope>
    <source>
        <strain evidence="1">32A</strain>
    </source>
</reference>
<keyword evidence="2" id="KW-1185">Reference proteome</keyword>
<name>A0A975J249_9BACT</name>
<organism evidence="1 2">
    <name type="scientific">Luteolibacter ambystomatis</name>
    <dbReference type="NCBI Taxonomy" id="2824561"/>
    <lineage>
        <taxon>Bacteria</taxon>
        <taxon>Pseudomonadati</taxon>
        <taxon>Verrucomicrobiota</taxon>
        <taxon>Verrucomicrobiia</taxon>
        <taxon>Verrucomicrobiales</taxon>
        <taxon>Verrucomicrobiaceae</taxon>
        <taxon>Luteolibacter</taxon>
    </lineage>
</organism>
<dbReference type="RefSeq" id="WP_211633888.1">
    <property type="nucleotide sequence ID" value="NZ_CP073100.1"/>
</dbReference>
<dbReference type="Proteomes" id="UP000676169">
    <property type="component" value="Chromosome"/>
</dbReference>
<gene>
    <name evidence="1" type="ORF">KBB96_07015</name>
</gene>
<evidence type="ECO:0000313" key="1">
    <source>
        <dbReference type="EMBL" id="QUE52638.1"/>
    </source>
</evidence>